<reference evidence="2" key="1">
    <citation type="submission" date="2014-11" db="EMBL/GenBank/DDBJ databases">
        <authorList>
            <person name="Otto D Thomas"/>
            <person name="Naeem Raeece"/>
        </authorList>
    </citation>
    <scope>NUCLEOTIDE SEQUENCE</scope>
</reference>
<proteinExistence type="predicted"/>
<feature type="domain" description="Phosphoribulokinase/uridine kinase" evidence="1">
    <location>
        <begin position="50"/>
        <end position="170"/>
    </location>
</feature>
<dbReference type="AlphaFoldDB" id="A0A0G4HCV1"/>
<name>A0A0G4HCV1_9ALVE</name>
<dbReference type="PRINTS" id="PR00988">
    <property type="entry name" value="URIDINKINASE"/>
</dbReference>
<dbReference type="EMBL" id="CDMZ01002329">
    <property type="protein sequence ID" value="CEM41882.1"/>
    <property type="molecule type" value="Genomic_DNA"/>
</dbReference>
<dbReference type="SUPFAM" id="SSF52540">
    <property type="entry name" value="P-loop containing nucleoside triphosphate hydrolases"/>
    <property type="match status" value="1"/>
</dbReference>
<sequence>MSGSLGVAGSFEGRKFSETLRPPPIKETAEEDSDNIIKRRGSKTNRIFLLGVCGGTASGKTSVCNRIINDLGDVRVALISMDCFYKGLKKGQDATKYNFDHPDAFDYDIFFKTLSDLAEGGTVDIPVYSFVTHSRLEDQATRMTATPVVIVEGILVFHDARIRDLFNMKV</sequence>
<dbReference type="Gene3D" id="3.40.50.300">
    <property type="entry name" value="P-loop containing nucleotide triphosphate hydrolases"/>
    <property type="match status" value="1"/>
</dbReference>
<evidence type="ECO:0000259" key="1">
    <source>
        <dbReference type="Pfam" id="PF00485"/>
    </source>
</evidence>
<feature type="non-terminal residue" evidence="2">
    <location>
        <position position="170"/>
    </location>
</feature>
<dbReference type="PANTHER" id="PTHR10285">
    <property type="entry name" value="URIDINE KINASE"/>
    <property type="match status" value="1"/>
</dbReference>
<dbReference type="GO" id="GO:0005524">
    <property type="term" value="F:ATP binding"/>
    <property type="evidence" value="ECO:0007669"/>
    <property type="project" value="InterPro"/>
</dbReference>
<dbReference type="GO" id="GO:0016301">
    <property type="term" value="F:kinase activity"/>
    <property type="evidence" value="ECO:0007669"/>
    <property type="project" value="InterPro"/>
</dbReference>
<dbReference type="Pfam" id="PF00485">
    <property type="entry name" value="PRK"/>
    <property type="match status" value="1"/>
</dbReference>
<organism evidence="2">
    <name type="scientific">Chromera velia CCMP2878</name>
    <dbReference type="NCBI Taxonomy" id="1169474"/>
    <lineage>
        <taxon>Eukaryota</taxon>
        <taxon>Sar</taxon>
        <taxon>Alveolata</taxon>
        <taxon>Colpodellida</taxon>
        <taxon>Chromeraceae</taxon>
        <taxon>Chromera</taxon>
    </lineage>
</organism>
<dbReference type="InterPro" id="IPR027417">
    <property type="entry name" value="P-loop_NTPase"/>
</dbReference>
<evidence type="ECO:0000313" key="2">
    <source>
        <dbReference type="EMBL" id="CEM41882.1"/>
    </source>
</evidence>
<accession>A0A0G4HCV1</accession>
<dbReference type="InterPro" id="IPR006083">
    <property type="entry name" value="PRK/URK"/>
</dbReference>
<protein>
    <recommendedName>
        <fullName evidence="1">Phosphoribulokinase/uridine kinase domain-containing protein</fullName>
    </recommendedName>
</protein>
<gene>
    <name evidence="2" type="ORF">Cvel_26334</name>
</gene>